<protein>
    <submittedName>
        <fullName evidence="1">Uncharacterized protein</fullName>
    </submittedName>
</protein>
<gene>
    <name evidence="1" type="ORF">WA026_018693</name>
</gene>
<organism evidence="1 2">
    <name type="scientific">Henosepilachna vigintioctopunctata</name>
    <dbReference type="NCBI Taxonomy" id="420089"/>
    <lineage>
        <taxon>Eukaryota</taxon>
        <taxon>Metazoa</taxon>
        <taxon>Ecdysozoa</taxon>
        <taxon>Arthropoda</taxon>
        <taxon>Hexapoda</taxon>
        <taxon>Insecta</taxon>
        <taxon>Pterygota</taxon>
        <taxon>Neoptera</taxon>
        <taxon>Endopterygota</taxon>
        <taxon>Coleoptera</taxon>
        <taxon>Polyphaga</taxon>
        <taxon>Cucujiformia</taxon>
        <taxon>Coccinelloidea</taxon>
        <taxon>Coccinellidae</taxon>
        <taxon>Epilachninae</taxon>
        <taxon>Epilachnini</taxon>
        <taxon>Henosepilachna</taxon>
    </lineage>
</organism>
<evidence type="ECO:0000313" key="2">
    <source>
        <dbReference type="Proteomes" id="UP001431783"/>
    </source>
</evidence>
<dbReference type="Proteomes" id="UP001431783">
    <property type="component" value="Unassembled WGS sequence"/>
</dbReference>
<reference evidence="1 2" key="1">
    <citation type="submission" date="2023-03" db="EMBL/GenBank/DDBJ databases">
        <title>Genome insight into feeding habits of ladybird beetles.</title>
        <authorList>
            <person name="Li H.-S."/>
            <person name="Huang Y.-H."/>
            <person name="Pang H."/>
        </authorList>
    </citation>
    <scope>NUCLEOTIDE SEQUENCE [LARGE SCALE GENOMIC DNA]</scope>
    <source>
        <strain evidence="1">SYSU_2023b</strain>
        <tissue evidence="1">Whole body</tissue>
    </source>
</reference>
<dbReference type="Gene3D" id="1.10.510.10">
    <property type="entry name" value="Transferase(Phosphotransferase) domain 1"/>
    <property type="match status" value="1"/>
</dbReference>
<proteinExistence type="predicted"/>
<name>A0AAW1TW17_9CUCU</name>
<keyword evidence="2" id="KW-1185">Reference proteome</keyword>
<accession>A0AAW1TW17</accession>
<sequence>MLEYDPSERITPSKALNHKFFKAKQNMKKSSGKYDLKVESSVEGYITHVRVSIVGTPFQLFLKPIGYCYWSSRETCMPSKFLA</sequence>
<dbReference type="AlphaFoldDB" id="A0AAW1TW17"/>
<comment type="caution">
    <text evidence="1">The sequence shown here is derived from an EMBL/GenBank/DDBJ whole genome shotgun (WGS) entry which is preliminary data.</text>
</comment>
<dbReference type="EMBL" id="JARQZJ010000012">
    <property type="protein sequence ID" value="KAK9872559.1"/>
    <property type="molecule type" value="Genomic_DNA"/>
</dbReference>
<evidence type="ECO:0000313" key="1">
    <source>
        <dbReference type="EMBL" id="KAK9872559.1"/>
    </source>
</evidence>